<sequence>MRGSRHLLANDLGDSDDLCRPDRRATARMPRSGRRRVSCRRLHFQLQEELWQSNTAKWQPWKWECGQFERLAVGSGGRESRELLNKEENRGLLDGLEEASRRVEMAKRELAEIEKQEIEAKLMRDYINQLESRASEVSKFFVIVRDLKFHYLLKLTKNGPAMLFPFKSMISSSNIGLIKVRMKPGLLASG</sequence>
<keyword evidence="3" id="KW-1185">Reference proteome</keyword>
<evidence type="ECO:0000256" key="1">
    <source>
        <dbReference type="SAM" id="Coils"/>
    </source>
</evidence>
<reference evidence="2" key="1">
    <citation type="submission" date="2020-06" db="EMBL/GenBank/DDBJ databases">
        <authorList>
            <person name="Li T."/>
            <person name="Hu X."/>
            <person name="Zhang T."/>
            <person name="Song X."/>
            <person name="Zhang H."/>
            <person name="Dai N."/>
            <person name="Sheng W."/>
            <person name="Hou X."/>
            <person name="Wei L."/>
        </authorList>
    </citation>
    <scope>NUCLEOTIDE SEQUENCE</scope>
    <source>
        <strain evidence="2">K16</strain>
        <tissue evidence="2">Leaf</tissue>
    </source>
</reference>
<protein>
    <submittedName>
        <fullName evidence="2">Uncharacterized protein</fullName>
    </submittedName>
</protein>
<evidence type="ECO:0000313" key="3">
    <source>
        <dbReference type="Proteomes" id="UP001289374"/>
    </source>
</evidence>
<accession>A0AAE2BLL9</accession>
<dbReference type="EMBL" id="JACGWL010000013">
    <property type="protein sequence ID" value="KAK4389884.1"/>
    <property type="molecule type" value="Genomic_DNA"/>
</dbReference>
<evidence type="ECO:0000313" key="2">
    <source>
        <dbReference type="EMBL" id="KAK4389884.1"/>
    </source>
</evidence>
<keyword evidence="1" id="KW-0175">Coiled coil</keyword>
<proteinExistence type="predicted"/>
<name>A0AAE2BLL9_9LAMI</name>
<dbReference type="PANTHER" id="PTHR36383:SF1">
    <property type="entry name" value="PROTEIN, PUTATIVE-RELATED"/>
    <property type="match status" value="1"/>
</dbReference>
<reference evidence="2" key="2">
    <citation type="journal article" date="2024" name="Plant">
        <title>Genomic evolution and insights into agronomic trait innovations of Sesamum species.</title>
        <authorList>
            <person name="Miao H."/>
            <person name="Wang L."/>
            <person name="Qu L."/>
            <person name="Liu H."/>
            <person name="Sun Y."/>
            <person name="Le M."/>
            <person name="Wang Q."/>
            <person name="Wei S."/>
            <person name="Zheng Y."/>
            <person name="Lin W."/>
            <person name="Duan Y."/>
            <person name="Cao H."/>
            <person name="Xiong S."/>
            <person name="Wang X."/>
            <person name="Wei L."/>
            <person name="Li C."/>
            <person name="Ma Q."/>
            <person name="Ju M."/>
            <person name="Zhao R."/>
            <person name="Li G."/>
            <person name="Mu C."/>
            <person name="Tian Q."/>
            <person name="Mei H."/>
            <person name="Zhang T."/>
            <person name="Gao T."/>
            <person name="Zhang H."/>
        </authorList>
    </citation>
    <scope>NUCLEOTIDE SEQUENCE</scope>
    <source>
        <strain evidence="2">K16</strain>
    </source>
</reference>
<comment type="caution">
    <text evidence="2">The sequence shown here is derived from an EMBL/GenBank/DDBJ whole genome shotgun (WGS) entry which is preliminary data.</text>
</comment>
<feature type="coiled-coil region" evidence="1">
    <location>
        <begin position="89"/>
        <end position="133"/>
    </location>
</feature>
<dbReference type="AlphaFoldDB" id="A0AAE2BLL9"/>
<dbReference type="PANTHER" id="PTHR36383">
    <property type="entry name" value="OS09G0529350 PROTEIN"/>
    <property type="match status" value="1"/>
</dbReference>
<dbReference type="Proteomes" id="UP001289374">
    <property type="component" value="Unassembled WGS sequence"/>
</dbReference>
<gene>
    <name evidence="2" type="ORF">Sango_2325400</name>
</gene>
<organism evidence="2 3">
    <name type="scientific">Sesamum angolense</name>
    <dbReference type="NCBI Taxonomy" id="2727404"/>
    <lineage>
        <taxon>Eukaryota</taxon>
        <taxon>Viridiplantae</taxon>
        <taxon>Streptophyta</taxon>
        <taxon>Embryophyta</taxon>
        <taxon>Tracheophyta</taxon>
        <taxon>Spermatophyta</taxon>
        <taxon>Magnoliopsida</taxon>
        <taxon>eudicotyledons</taxon>
        <taxon>Gunneridae</taxon>
        <taxon>Pentapetalae</taxon>
        <taxon>asterids</taxon>
        <taxon>lamiids</taxon>
        <taxon>Lamiales</taxon>
        <taxon>Pedaliaceae</taxon>
        <taxon>Sesamum</taxon>
    </lineage>
</organism>